<evidence type="ECO:0000313" key="1">
    <source>
        <dbReference type="EMBL" id="ADI16575.1"/>
    </source>
</evidence>
<proteinExistence type="predicted"/>
<sequence>MQIPPERWVSPFGNPRIKVYLPTPRGLSQAITSFFAFSCQGIHQMHFYA</sequence>
<organism evidence="1">
    <name type="scientific">uncultured gamma proteobacterium HF0010_01E20</name>
    <dbReference type="NCBI Taxonomy" id="710977"/>
    <lineage>
        <taxon>Bacteria</taxon>
        <taxon>Pseudomonadati</taxon>
        <taxon>Pseudomonadota</taxon>
        <taxon>Gammaproteobacteria</taxon>
        <taxon>environmental samples</taxon>
    </lineage>
</organism>
<dbReference type="EMBL" id="GU474841">
    <property type="protein sequence ID" value="ADI16575.1"/>
    <property type="molecule type" value="Genomic_DNA"/>
</dbReference>
<name>E0XQ84_9GAMM</name>
<protein>
    <submittedName>
        <fullName evidence="1">Uncharacterized protein</fullName>
    </submittedName>
</protein>
<reference evidence="1" key="1">
    <citation type="journal article" date="2011" name="Environ. Microbiol.">
        <title>Time-series analyses of Monterey Bay coastal microbial picoplankton using a 'genome proxy' microarray.</title>
        <authorList>
            <person name="Rich V.I."/>
            <person name="Pham V.D."/>
            <person name="Eppley J."/>
            <person name="Shi Y."/>
            <person name="DeLong E.F."/>
        </authorList>
    </citation>
    <scope>NUCLEOTIDE SEQUENCE</scope>
</reference>
<accession>E0XQ84</accession>
<dbReference type="AlphaFoldDB" id="E0XQ84"/>